<name>A0A6M3M411_9ZZZZ</name>
<evidence type="ECO:0000313" key="2">
    <source>
        <dbReference type="EMBL" id="QJB03770.1"/>
    </source>
</evidence>
<dbReference type="EMBL" id="MT143675">
    <property type="protein sequence ID" value="QJA99955.1"/>
    <property type="molecule type" value="Genomic_DNA"/>
</dbReference>
<accession>A0A6M3M411</accession>
<proteinExistence type="predicted"/>
<evidence type="ECO:0000313" key="1">
    <source>
        <dbReference type="EMBL" id="QJA99955.1"/>
    </source>
</evidence>
<dbReference type="EMBL" id="MT143860">
    <property type="protein sequence ID" value="QJB03770.1"/>
    <property type="molecule type" value="Genomic_DNA"/>
</dbReference>
<protein>
    <submittedName>
        <fullName evidence="1">Uncharacterized protein</fullName>
    </submittedName>
</protein>
<gene>
    <name evidence="1" type="ORF">MM171A00766_0018</name>
    <name evidence="2" type="ORF">MM171B00553_0017</name>
</gene>
<sequence length="239" mass="28050">MLFPLIGNAQFFDLNNLFSGTVITDSVIWRIIQVKNIGDTTCKHEWVYADSYRFGGNAGCLVMHGGFPCDGDDQIQWRICKKCKRHELRSEFWYQHKEKKPETEVDTASLMYENATKPVKKVIDTVFNLDTTLTEYERILEDIALNDSLIRDLSRILSSMSMQANELITITTKILFQYEQECYNDSTRFEGAVYFTYKGEVIMKSNLYSFMKLRDTTFYTHKQPEFADFIKWLHKTLKK</sequence>
<reference evidence="1" key="1">
    <citation type="submission" date="2020-03" db="EMBL/GenBank/DDBJ databases">
        <title>The deep terrestrial virosphere.</title>
        <authorList>
            <person name="Holmfeldt K."/>
            <person name="Nilsson E."/>
            <person name="Simone D."/>
            <person name="Lopez-Fernandez M."/>
            <person name="Wu X."/>
            <person name="de Brujin I."/>
            <person name="Lundin D."/>
            <person name="Andersson A."/>
            <person name="Bertilsson S."/>
            <person name="Dopson M."/>
        </authorList>
    </citation>
    <scope>NUCLEOTIDE SEQUENCE</scope>
    <source>
        <strain evidence="1">MM171A00766</strain>
        <strain evidence="2">MM171B00553</strain>
    </source>
</reference>
<organism evidence="1">
    <name type="scientific">viral metagenome</name>
    <dbReference type="NCBI Taxonomy" id="1070528"/>
    <lineage>
        <taxon>unclassified sequences</taxon>
        <taxon>metagenomes</taxon>
        <taxon>organismal metagenomes</taxon>
    </lineage>
</organism>
<dbReference type="AlphaFoldDB" id="A0A6M3M411"/>